<gene>
    <name evidence="1" type="ORF">ABIC20_007107</name>
</gene>
<dbReference type="Proteomes" id="UP001549119">
    <property type="component" value="Unassembled WGS sequence"/>
</dbReference>
<dbReference type="Pfam" id="PF10134">
    <property type="entry name" value="RPA"/>
    <property type="match status" value="1"/>
</dbReference>
<organism evidence="1 2">
    <name type="scientific">Methylobacterium radiotolerans</name>
    <dbReference type="NCBI Taxonomy" id="31998"/>
    <lineage>
        <taxon>Bacteria</taxon>
        <taxon>Pseudomonadati</taxon>
        <taxon>Pseudomonadota</taxon>
        <taxon>Alphaproteobacteria</taxon>
        <taxon>Hyphomicrobiales</taxon>
        <taxon>Methylobacteriaceae</taxon>
        <taxon>Methylobacterium</taxon>
    </lineage>
</organism>
<protein>
    <submittedName>
        <fullName evidence="1">Plasmid replication initiation protein</fullName>
    </submittedName>
</protein>
<sequence>MTNYGVGRGGSGCGRRSTVSEQGDLFVAAVIDPPLRDNRDAMEHPFLSLQKRRTRPITYAHNNIRIEVHAPEKFGIATIWDWDIIIGVASQINDAIERGDPTSPRVSFAPYNLLKSIGRGTGGKDYRELAAAIRRLRMTTVITNVRSEDGAGLERPFSWVSDYAIPTKYTTILTPEAHDGEADPTRPWIIELPPWLYNAITRRRDILAVHPGYFDLTSGIARALYRMARKSVPESGVGVWNFRIETLHHRLGVSSSRREFARALREIAADNLMPEYVIHIAKVHGHETVTMIRDRGKPPRPRRGIYRP</sequence>
<dbReference type="RefSeq" id="WP_209650972.1">
    <property type="nucleotide sequence ID" value="NZ_JBEPNV010000007.1"/>
</dbReference>
<accession>A0ABV2NT68</accession>
<dbReference type="InterPro" id="IPR018777">
    <property type="entry name" value="Replication_initiator_prot_A"/>
</dbReference>
<name>A0ABV2NT68_9HYPH</name>
<evidence type="ECO:0000313" key="2">
    <source>
        <dbReference type="Proteomes" id="UP001549119"/>
    </source>
</evidence>
<keyword evidence="2" id="KW-1185">Reference proteome</keyword>
<reference evidence="1 2" key="1">
    <citation type="submission" date="2024-06" db="EMBL/GenBank/DDBJ databases">
        <title>Genomics of switchgrass bacterial isolates.</title>
        <authorList>
            <person name="Shade A."/>
        </authorList>
    </citation>
    <scope>NUCLEOTIDE SEQUENCE [LARGE SCALE GENOMIC DNA]</scope>
    <source>
        <strain evidence="1 2">PvP084</strain>
    </source>
</reference>
<dbReference type="EMBL" id="JBEPNW010000004">
    <property type="protein sequence ID" value="MET3869722.1"/>
    <property type="molecule type" value="Genomic_DNA"/>
</dbReference>
<evidence type="ECO:0000313" key="1">
    <source>
        <dbReference type="EMBL" id="MET3869722.1"/>
    </source>
</evidence>
<proteinExistence type="predicted"/>
<comment type="caution">
    <text evidence="1">The sequence shown here is derived from an EMBL/GenBank/DDBJ whole genome shotgun (WGS) entry which is preliminary data.</text>
</comment>